<keyword evidence="5" id="KW-0675">Receptor</keyword>
<sequence length="632" mass="71351">MSAMNWTSETSPVNDVLEFKGNYCNFVGDRTLQLDNMRYDLSVVFFNNFQNYSFNNSSYWLRVLNKFPSDDVFRFYHMTCVGDTADMMREVINMFTTKPNTTEPGNPIFGALLYLYVSPVLLILGTLGNLFSFIILRRKQMLKVSSYLYLATLAIVDTVVLYCGLLRHWIRELAQVDIQDTSDGACKFIVTISYVSSDLSAWLITAVTVERYIVVCFPFRASSMCNVSRAKKVIALLIFIILSINVHFLWTVEIDNKGRCETGIQHRAVIDPVWPWVDIFIYSTLPFLIITVLNILIIKEVAGARSNRVLLSGAEADSSTLTSGHTSRVRRSKMSESQRLTVLLLTVSFMFILLTLPNNILLICTRVWNQYQKDIESSKYLARTFTELLMYINHSINFFLYCATGNKFRQQILDLFRCQHRRQRRGVHTMVSNTHSIRRTSQSYVANGGGHDAVGALRRRSSCLSSDANGDSTQEGDSGGSCSRAVTVKACVTKGTVKCSIANGDKNGNDHSKSRPTNGILRSRPTKDTHKREKSNKGSLRRCYRLNRHSGADYDEHIHDDEFIEAGTKKPGSLRNKSPQGDSCKMLFSSKKLKTSAASKLNSSMSGNSSPKDKEYIVLHPTIRWCEASVQS</sequence>
<feature type="region of interest" description="Disordered" evidence="6">
    <location>
        <begin position="595"/>
        <end position="614"/>
    </location>
</feature>
<keyword evidence="5" id="KW-0297">G-protein coupled receptor</keyword>
<organism evidence="9 10">
    <name type="scientific">Biomphalaria glabrata</name>
    <name type="common">Bloodfluke planorb</name>
    <name type="synonym">Freshwater snail</name>
    <dbReference type="NCBI Taxonomy" id="6526"/>
    <lineage>
        <taxon>Eukaryota</taxon>
        <taxon>Metazoa</taxon>
        <taxon>Spiralia</taxon>
        <taxon>Lophotrochozoa</taxon>
        <taxon>Mollusca</taxon>
        <taxon>Gastropoda</taxon>
        <taxon>Heterobranchia</taxon>
        <taxon>Euthyneura</taxon>
        <taxon>Panpulmonata</taxon>
        <taxon>Hygrophila</taxon>
        <taxon>Lymnaeoidea</taxon>
        <taxon>Planorbidae</taxon>
        <taxon>Biomphalaria</taxon>
    </lineage>
</organism>
<dbReference type="Pfam" id="PF00001">
    <property type="entry name" value="7tm_1"/>
    <property type="match status" value="1"/>
</dbReference>
<feature type="compositionally biased region" description="Low complexity" evidence="6">
    <location>
        <begin position="595"/>
        <end position="610"/>
    </location>
</feature>
<feature type="transmembrane region" description="Helical" evidence="7">
    <location>
        <begin position="113"/>
        <end position="136"/>
    </location>
</feature>
<dbReference type="Proteomes" id="UP001165740">
    <property type="component" value="Chromosome 7"/>
</dbReference>
<gene>
    <name evidence="10" type="primary">LOC106072597</name>
</gene>
<evidence type="ECO:0000259" key="8">
    <source>
        <dbReference type="PROSITE" id="PS50262"/>
    </source>
</evidence>
<keyword evidence="3 7" id="KW-1133">Transmembrane helix</keyword>
<evidence type="ECO:0000256" key="2">
    <source>
        <dbReference type="ARBA" id="ARBA00022692"/>
    </source>
</evidence>
<dbReference type="PRINTS" id="PR00237">
    <property type="entry name" value="GPCRRHODOPSN"/>
</dbReference>
<dbReference type="CDD" id="cd14978">
    <property type="entry name" value="7tmA_FMRFamide_R-like"/>
    <property type="match status" value="1"/>
</dbReference>
<evidence type="ECO:0000256" key="5">
    <source>
        <dbReference type="RuleBase" id="RU000688"/>
    </source>
</evidence>
<keyword evidence="2 5" id="KW-0812">Transmembrane</keyword>
<dbReference type="GeneID" id="106072597"/>
<feature type="transmembrane region" description="Helical" evidence="7">
    <location>
        <begin position="233"/>
        <end position="250"/>
    </location>
</feature>
<dbReference type="PROSITE" id="PS50262">
    <property type="entry name" value="G_PROTEIN_RECEP_F1_2"/>
    <property type="match status" value="1"/>
</dbReference>
<comment type="similarity">
    <text evidence="5">Belongs to the G-protein coupled receptor 1 family.</text>
</comment>
<dbReference type="GO" id="GO:0004930">
    <property type="term" value="F:G protein-coupled receptor activity"/>
    <property type="evidence" value="ECO:0007669"/>
    <property type="project" value="UniProtKB-KW"/>
</dbReference>
<evidence type="ECO:0000313" key="10">
    <source>
        <dbReference type="RefSeq" id="XP_055892469.1"/>
    </source>
</evidence>
<evidence type="ECO:0000256" key="1">
    <source>
        <dbReference type="ARBA" id="ARBA00004370"/>
    </source>
</evidence>
<keyword evidence="9" id="KW-1185">Reference proteome</keyword>
<keyword evidence="4 7" id="KW-0472">Membrane</keyword>
<evidence type="ECO:0000256" key="4">
    <source>
        <dbReference type="ARBA" id="ARBA00023136"/>
    </source>
</evidence>
<comment type="subcellular location">
    <subcellularLocation>
        <location evidence="1">Membrane</location>
    </subcellularLocation>
</comment>
<protein>
    <submittedName>
        <fullName evidence="10">Thyrotropin-releasing hormone receptor-like</fullName>
    </submittedName>
</protein>
<dbReference type="RefSeq" id="XP_055892469.1">
    <property type="nucleotide sequence ID" value="XM_056036494.1"/>
</dbReference>
<reference evidence="10" key="1">
    <citation type="submission" date="2025-08" db="UniProtKB">
        <authorList>
            <consortium name="RefSeq"/>
        </authorList>
    </citation>
    <scope>IDENTIFICATION</scope>
</reference>
<dbReference type="InterPro" id="IPR000276">
    <property type="entry name" value="GPCR_Rhodpsn"/>
</dbReference>
<accession>A0A9W3AZ27</accession>
<evidence type="ECO:0000256" key="3">
    <source>
        <dbReference type="ARBA" id="ARBA00022989"/>
    </source>
</evidence>
<evidence type="ECO:0000313" key="9">
    <source>
        <dbReference type="Proteomes" id="UP001165740"/>
    </source>
</evidence>
<dbReference type="OrthoDB" id="9990906at2759"/>
<feature type="domain" description="G-protein coupled receptors family 1 profile" evidence="8">
    <location>
        <begin position="128"/>
        <end position="401"/>
    </location>
</feature>
<feature type="transmembrane region" description="Helical" evidence="7">
    <location>
        <begin position="340"/>
        <end position="363"/>
    </location>
</feature>
<keyword evidence="5" id="KW-0807">Transducer</keyword>
<feature type="transmembrane region" description="Helical" evidence="7">
    <location>
        <begin position="279"/>
        <end position="298"/>
    </location>
</feature>
<feature type="region of interest" description="Disordered" evidence="6">
    <location>
        <begin position="502"/>
        <end position="540"/>
    </location>
</feature>
<dbReference type="AlphaFoldDB" id="A0A9W3AZ27"/>
<feature type="transmembrane region" description="Helical" evidence="7">
    <location>
        <begin position="148"/>
        <end position="170"/>
    </location>
</feature>
<feature type="transmembrane region" description="Helical" evidence="7">
    <location>
        <begin position="199"/>
        <end position="221"/>
    </location>
</feature>
<dbReference type="PANTHER" id="PTHR46641">
    <property type="entry name" value="FMRFAMIDE RECEPTOR-RELATED"/>
    <property type="match status" value="1"/>
</dbReference>
<name>A0A9W3AZ27_BIOGL</name>
<dbReference type="GO" id="GO:0016020">
    <property type="term" value="C:membrane"/>
    <property type="evidence" value="ECO:0007669"/>
    <property type="project" value="UniProtKB-SubCell"/>
</dbReference>
<dbReference type="InterPro" id="IPR052954">
    <property type="entry name" value="GPCR-Ligand_Int"/>
</dbReference>
<evidence type="ECO:0000256" key="6">
    <source>
        <dbReference type="SAM" id="MobiDB-lite"/>
    </source>
</evidence>
<dbReference type="PROSITE" id="PS00237">
    <property type="entry name" value="G_PROTEIN_RECEP_F1_1"/>
    <property type="match status" value="1"/>
</dbReference>
<dbReference type="PANTHER" id="PTHR46641:SF25">
    <property type="entry name" value="CNMAMIDE RECEPTOR-RELATED"/>
    <property type="match status" value="1"/>
</dbReference>
<proteinExistence type="inferred from homology"/>
<dbReference type="SUPFAM" id="SSF81321">
    <property type="entry name" value="Family A G protein-coupled receptor-like"/>
    <property type="match status" value="1"/>
</dbReference>
<dbReference type="Gene3D" id="1.20.1070.10">
    <property type="entry name" value="Rhodopsin 7-helix transmembrane proteins"/>
    <property type="match status" value="1"/>
</dbReference>
<dbReference type="InterPro" id="IPR017452">
    <property type="entry name" value="GPCR_Rhodpsn_7TM"/>
</dbReference>
<evidence type="ECO:0000256" key="7">
    <source>
        <dbReference type="SAM" id="Phobius"/>
    </source>
</evidence>